<feature type="compositionally biased region" description="Low complexity" evidence="12">
    <location>
        <begin position="567"/>
        <end position="578"/>
    </location>
</feature>
<evidence type="ECO:0000259" key="13">
    <source>
        <dbReference type="PROSITE" id="PS50853"/>
    </source>
</evidence>
<feature type="domain" description="Fibronectin type-III" evidence="13">
    <location>
        <begin position="317"/>
        <end position="411"/>
    </location>
</feature>
<dbReference type="FunFam" id="2.60.40.10:FF:001691">
    <property type="entry name" value="interleukin-27 receptor subunit alpha"/>
    <property type="match status" value="1"/>
</dbReference>
<feature type="domain" description="Fibronectin type-III" evidence="13">
    <location>
        <begin position="127"/>
        <end position="231"/>
    </location>
</feature>
<dbReference type="SUPFAM" id="SSF49265">
    <property type="entry name" value="Fibronectin type III"/>
    <property type="match status" value="2"/>
</dbReference>
<keyword evidence="7" id="KW-0472">Membrane</keyword>
<dbReference type="GO" id="GO:0005886">
    <property type="term" value="C:plasma membrane"/>
    <property type="evidence" value="ECO:0007669"/>
    <property type="project" value="UniProtKB-ARBA"/>
</dbReference>
<dbReference type="Gene3D" id="2.60.40.10">
    <property type="entry name" value="Immunoglobulins"/>
    <property type="match status" value="2"/>
</dbReference>
<gene>
    <name evidence="14" type="primary">IL27RA</name>
</gene>
<feature type="compositionally biased region" description="Pro residues" evidence="12">
    <location>
        <begin position="579"/>
        <end position="589"/>
    </location>
</feature>
<evidence type="ECO:0000313" key="15">
    <source>
        <dbReference type="Proteomes" id="UP000002281"/>
    </source>
</evidence>
<keyword evidence="9" id="KW-0325">Glycoprotein</keyword>
<keyword evidence="4" id="KW-0732">Signal</keyword>
<dbReference type="GO" id="GO:0004888">
    <property type="term" value="F:transmembrane signaling receptor activity"/>
    <property type="evidence" value="ECO:0007669"/>
    <property type="project" value="UniProtKB-ARBA"/>
</dbReference>
<proteinExistence type="inferred from homology"/>
<dbReference type="Proteomes" id="UP000002281">
    <property type="component" value="Chromosome 7"/>
</dbReference>
<accession>A0A9L0THC6</accession>
<name>A0A9L0THC6_HORSE</name>
<dbReference type="PANTHER" id="PTHR48423:SF1">
    <property type="entry name" value="INTERLEUKIN-27 RECEPTOR SUBUNIT ALPHA"/>
    <property type="match status" value="1"/>
</dbReference>
<evidence type="ECO:0000256" key="2">
    <source>
        <dbReference type="ARBA" id="ARBA00008921"/>
    </source>
</evidence>
<feature type="region of interest" description="Disordered" evidence="12">
    <location>
        <begin position="513"/>
        <end position="608"/>
    </location>
</feature>
<dbReference type="CDD" id="cd00063">
    <property type="entry name" value="FN3"/>
    <property type="match status" value="1"/>
</dbReference>
<keyword evidence="8" id="KW-0675">Receptor</keyword>
<reference evidence="14 15" key="1">
    <citation type="journal article" date="2009" name="Science">
        <title>Genome sequence, comparative analysis, and population genetics of the domestic horse.</title>
        <authorList>
            <consortium name="Broad Institute Genome Sequencing Platform"/>
            <consortium name="Broad Institute Whole Genome Assembly Team"/>
            <person name="Wade C.M."/>
            <person name="Giulotto E."/>
            <person name="Sigurdsson S."/>
            <person name="Zoli M."/>
            <person name="Gnerre S."/>
            <person name="Imsland F."/>
            <person name="Lear T.L."/>
            <person name="Adelson D.L."/>
            <person name="Bailey E."/>
            <person name="Bellone R.R."/>
            <person name="Bloecker H."/>
            <person name="Distl O."/>
            <person name="Edgar R.C."/>
            <person name="Garber M."/>
            <person name="Leeb T."/>
            <person name="Mauceli E."/>
            <person name="MacLeod J.N."/>
            <person name="Penedo M.C.T."/>
            <person name="Raison J.M."/>
            <person name="Sharpe T."/>
            <person name="Vogel J."/>
            <person name="Andersson L."/>
            <person name="Antczak D.F."/>
            <person name="Biagi T."/>
            <person name="Binns M.M."/>
            <person name="Chowdhary B.P."/>
            <person name="Coleman S.J."/>
            <person name="Della Valle G."/>
            <person name="Fryc S."/>
            <person name="Guerin G."/>
            <person name="Hasegawa T."/>
            <person name="Hill E.W."/>
            <person name="Jurka J."/>
            <person name="Kiialainen A."/>
            <person name="Lindgren G."/>
            <person name="Liu J."/>
            <person name="Magnani E."/>
            <person name="Mickelson J.R."/>
            <person name="Murray J."/>
            <person name="Nergadze S.G."/>
            <person name="Onofrio R."/>
            <person name="Pedroni S."/>
            <person name="Piras M.F."/>
            <person name="Raudsepp T."/>
            <person name="Rocchi M."/>
            <person name="Roeed K.H."/>
            <person name="Ryder O.A."/>
            <person name="Searle S."/>
            <person name="Skow L."/>
            <person name="Swinburne J.E."/>
            <person name="Syvaenen A.C."/>
            <person name="Tozaki T."/>
            <person name="Valberg S.J."/>
            <person name="Vaudin M."/>
            <person name="White J.R."/>
            <person name="Zody M.C."/>
            <person name="Lander E.S."/>
            <person name="Lindblad-Toh K."/>
        </authorList>
    </citation>
    <scope>NUCLEOTIDE SEQUENCE [LARGE SCALE GENOMIC DNA]</scope>
    <source>
        <strain evidence="14 15">Thoroughbred</strain>
    </source>
</reference>
<keyword evidence="3" id="KW-0812">Transmembrane</keyword>
<keyword evidence="5" id="KW-0677">Repeat</keyword>
<feature type="compositionally biased region" description="Basic and acidic residues" evidence="12">
    <location>
        <begin position="590"/>
        <end position="608"/>
    </location>
</feature>
<keyword evidence="6" id="KW-1133">Transmembrane helix</keyword>
<protein>
    <recommendedName>
        <fullName evidence="10">Interleukin-27 receptor subunit alpha</fullName>
    </recommendedName>
    <alternativeName>
        <fullName evidence="11">Type I T-cell cytokine receptor</fullName>
    </alternativeName>
</protein>
<dbReference type="GO" id="GO:0007166">
    <property type="term" value="P:cell surface receptor signaling pathway"/>
    <property type="evidence" value="ECO:0007669"/>
    <property type="project" value="UniProtKB-ARBA"/>
</dbReference>
<dbReference type="PANTHER" id="PTHR48423">
    <property type="entry name" value="INTERLEUKIN-27 RECEPTOR SUBUNIT ALPHA"/>
    <property type="match status" value="1"/>
</dbReference>
<evidence type="ECO:0000256" key="4">
    <source>
        <dbReference type="ARBA" id="ARBA00022729"/>
    </source>
</evidence>
<evidence type="ECO:0000256" key="10">
    <source>
        <dbReference type="ARBA" id="ARBA00070665"/>
    </source>
</evidence>
<comment type="similarity">
    <text evidence="2">Belongs to the type I cytokine receptor family. Type 2 subfamily.</text>
</comment>
<evidence type="ECO:0000256" key="1">
    <source>
        <dbReference type="ARBA" id="ARBA00004479"/>
    </source>
</evidence>
<dbReference type="InterPro" id="IPR003961">
    <property type="entry name" value="FN3_dom"/>
</dbReference>
<evidence type="ECO:0000256" key="5">
    <source>
        <dbReference type="ARBA" id="ARBA00022737"/>
    </source>
</evidence>
<dbReference type="GeneTree" id="ENSGT00700000104610"/>
<evidence type="ECO:0000256" key="8">
    <source>
        <dbReference type="ARBA" id="ARBA00023170"/>
    </source>
</evidence>
<dbReference type="InterPro" id="IPR013783">
    <property type="entry name" value="Ig-like_fold"/>
</dbReference>
<evidence type="ECO:0000256" key="6">
    <source>
        <dbReference type="ARBA" id="ARBA00022989"/>
    </source>
</evidence>
<evidence type="ECO:0000313" key="14">
    <source>
        <dbReference type="Ensembl" id="ENSECAP00000085999.1"/>
    </source>
</evidence>
<dbReference type="InterPro" id="IPR052672">
    <property type="entry name" value="Type1_Cytokine_Rcpt_Type2"/>
</dbReference>
<evidence type="ECO:0000256" key="11">
    <source>
        <dbReference type="ARBA" id="ARBA00078561"/>
    </source>
</evidence>
<sequence length="608" mass="66528">MRGARAVAFWPRLRPKLLLLPLLLLLCDRCPPQGSPGPLQCYGVGPLGDLNCSWQPVGDLGAPSALQLQSQKYHSKRNWTVAVSAGQSWVIISREELTMSDELLVWGIQAGQPLWPPVFVNLETRMKPDAPRLFPDVDFSEDDPLEATVQWTPPAWPPHKALVCQFHYRRCQEMAWTLLEPEVRSIPLAPVEIQDLALATGYEVSGRCRMEREEDLWGEWSPVLSFQTLPADVWISGKLCGPRGGQERLLLWKAPGHCPPRQYRVCFPGTCQEPVACCSHDVPARAEWVGLSVAGAHATSRPPLANLSLACLGPGSAPHGVAVGIAGSTGLLVTWQQGPGELPEHVVDWAPDGAPLQDLAWVRLPPGNLSTLLPGRFEAGIPYRITVTAVSPWGLAPAPSVWVFGEELAPLAGPALWRLQDAPPGTPAVAWGEVPRRQLRGRLSHYTLCAQSGTRPSVCMNDNTLKWKVLPGVLLLWGLLLTACGVSLAMSGRCLPLRHKVLPRWVWEKVPDPANSRSGQPHLEEVPQAQPPGDLPVLEVEEVEPLPVREPPRASTPLDSGYEKHFLPTPEELGLLGPHPGPRLWPEPTPGRERDAHLTDEGTEAQRG</sequence>
<dbReference type="PROSITE" id="PS50853">
    <property type="entry name" value="FN3"/>
    <property type="match status" value="2"/>
</dbReference>
<comment type="subcellular location">
    <subcellularLocation>
        <location evidence="1">Membrane</location>
        <topology evidence="1">Single-pass type I membrane protein</topology>
    </subcellularLocation>
</comment>
<evidence type="ECO:0000256" key="7">
    <source>
        <dbReference type="ARBA" id="ARBA00023136"/>
    </source>
</evidence>
<evidence type="ECO:0000256" key="12">
    <source>
        <dbReference type="SAM" id="MobiDB-lite"/>
    </source>
</evidence>
<reference evidence="14" key="2">
    <citation type="submission" date="2025-08" db="UniProtKB">
        <authorList>
            <consortium name="Ensembl"/>
        </authorList>
    </citation>
    <scope>IDENTIFICATION</scope>
    <source>
        <strain evidence="14">Thoroughbred</strain>
    </source>
</reference>
<dbReference type="FunFam" id="2.60.40.10:FF:001712">
    <property type="entry name" value="Interleukin-27 receptor subunit alpha"/>
    <property type="match status" value="1"/>
</dbReference>
<dbReference type="AlphaFoldDB" id="A0A9L0THC6"/>
<evidence type="ECO:0000256" key="3">
    <source>
        <dbReference type="ARBA" id="ARBA00022692"/>
    </source>
</evidence>
<dbReference type="InterPro" id="IPR036116">
    <property type="entry name" value="FN3_sf"/>
</dbReference>
<evidence type="ECO:0000256" key="9">
    <source>
        <dbReference type="ARBA" id="ARBA00023180"/>
    </source>
</evidence>
<keyword evidence="15" id="KW-1185">Reference proteome</keyword>
<dbReference type="Ensembl" id="ENSECAT00000094337.1">
    <property type="protein sequence ID" value="ENSECAP00000085999.1"/>
    <property type="gene ID" value="ENSECAG00000011964.3"/>
</dbReference>
<organism evidence="14 15">
    <name type="scientific">Equus caballus</name>
    <name type="common">Horse</name>
    <dbReference type="NCBI Taxonomy" id="9796"/>
    <lineage>
        <taxon>Eukaryota</taxon>
        <taxon>Metazoa</taxon>
        <taxon>Chordata</taxon>
        <taxon>Craniata</taxon>
        <taxon>Vertebrata</taxon>
        <taxon>Euteleostomi</taxon>
        <taxon>Mammalia</taxon>
        <taxon>Eutheria</taxon>
        <taxon>Laurasiatheria</taxon>
        <taxon>Perissodactyla</taxon>
        <taxon>Equidae</taxon>
        <taxon>Equus</taxon>
    </lineage>
</organism>
<reference evidence="14" key="3">
    <citation type="submission" date="2025-09" db="UniProtKB">
        <authorList>
            <consortium name="Ensembl"/>
        </authorList>
    </citation>
    <scope>IDENTIFICATION</scope>
    <source>
        <strain evidence="14">Thoroughbred</strain>
    </source>
</reference>